<dbReference type="SUPFAM" id="SSF46785">
    <property type="entry name" value="Winged helix' DNA-binding domain"/>
    <property type="match status" value="2"/>
</dbReference>
<dbReference type="Pfam" id="PF21205">
    <property type="entry name" value="Rep3_C"/>
    <property type="match status" value="1"/>
</dbReference>
<dbReference type="InterPro" id="IPR036388">
    <property type="entry name" value="WH-like_DNA-bd_sf"/>
</dbReference>
<reference evidence="3 4" key="1">
    <citation type="submission" date="2021-12" db="EMBL/GenBank/DDBJ databases">
        <title>Genome sequencing of bacteria with rrn-lacking chromosome and rrn-plasmid.</title>
        <authorList>
            <person name="Anda M."/>
            <person name="Iwasaki W."/>
        </authorList>
    </citation>
    <scope>NUCLEOTIDE SEQUENCE [LARGE SCALE GENOMIC DNA]</scope>
    <source>
        <strain evidence="3 4">NBRC 15940</strain>
    </source>
</reference>
<dbReference type="InterPro" id="IPR036390">
    <property type="entry name" value="WH_DNA-bd_sf"/>
</dbReference>
<keyword evidence="4" id="KW-1185">Reference proteome</keyword>
<dbReference type="GO" id="GO:0003887">
    <property type="term" value="F:DNA-directed DNA polymerase activity"/>
    <property type="evidence" value="ECO:0007669"/>
    <property type="project" value="InterPro"/>
</dbReference>
<sequence length="298" mass="35057">MFNIVKVHNNFAQNAQYNISETGKNILYMVLGMYKENQTVDTVYEIFLKDMALVANKSINYHQFKTACEELSGRIKGKSIPTLFVDLPDGKKQSYPFFKMIEYQENEGYIKVVLNDELKPLWDNLTKNFTLLNLQQGMALTGKYTKRIFDYISSIRNFKDHYGKYPYIDLLEFKNLMHLSEEDYSKFGIFRVRILDKAIKEINKYSDFNVRYTPVKKGRKIIGLTWQISKNPKKQSDILEYEGVQYFRSTIVKLNSVAKSLKDETYRMLIKAIHSGEVNHLDPYEVEKFVMETLNKNQ</sequence>
<protein>
    <recommendedName>
        <fullName evidence="2">Initiator Rep protein WH1 domain-containing protein</fullName>
    </recommendedName>
</protein>
<comment type="caution">
    <text evidence="3">The sequence shown here is derived from an EMBL/GenBank/DDBJ whole genome shotgun (WGS) entry which is preliminary data.</text>
</comment>
<evidence type="ECO:0000313" key="4">
    <source>
        <dbReference type="Proteomes" id="UP001310022"/>
    </source>
</evidence>
<feature type="domain" description="Initiator Rep protein WH1" evidence="2">
    <location>
        <begin position="4"/>
        <end position="152"/>
    </location>
</feature>
<dbReference type="Proteomes" id="UP001310022">
    <property type="component" value="Unassembled WGS sequence"/>
</dbReference>
<organism evidence="3 4">
    <name type="scientific">Persicobacter diffluens</name>
    <dbReference type="NCBI Taxonomy" id="981"/>
    <lineage>
        <taxon>Bacteria</taxon>
        <taxon>Pseudomonadati</taxon>
        <taxon>Bacteroidota</taxon>
        <taxon>Cytophagia</taxon>
        <taxon>Cytophagales</taxon>
        <taxon>Persicobacteraceae</taxon>
        <taxon>Persicobacter</taxon>
    </lineage>
</organism>
<dbReference type="Pfam" id="PF01051">
    <property type="entry name" value="Rep3_N"/>
    <property type="match status" value="1"/>
</dbReference>
<proteinExistence type="inferred from homology"/>
<gene>
    <name evidence="3" type="ORF">PEDI_56100</name>
</gene>
<dbReference type="RefSeq" id="WP_338240123.1">
    <property type="nucleotide sequence ID" value="NZ_BQKE01000012.1"/>
</dbReference>
<dbReference type="InterPro" id="IPR000525">
    <property type="entry name" value="Initiator_Rep_WH1"/>
</dbReference>
<dbReference type="EMBL" id="BQKE01000012">
    <property type="protein sequence ID" value="GJM65058.1"/>
    <property type="molecule type" value="Genomic_DNA"/>
</dbReference>
<comment type="similarity">
    <text evidence="1">Belongs to the initiator RepB protein family.</text>
</comment>
<evidence type="ECO:0000313" key="3">
    <source>
        <dbReference type="EMBL" id="GJM65058.1"/>
    </source>
</evidence>
<dbReference type="AlphaFoldDB" id="A0AAN4W5L0"/>
<name>A0AAN4W5L0_9BACT</name>
<evidence type="ECO:0000259" key="2">
    <source>
        <dbReference type="Pfam" id="PF01051"/>
    </source>
</evidence>
<accession>A0AAN4W5L0</accession>
<dbReference type="Gene3D" id="1.10.10.10">
    <property type="entry name" value="Winged helix-like DNA-binding domain superfamily/Winged helix DNA-binding domain"/>
    <property type="match status" value="2"/>
</dbReference>
<dbReference type="GO" id="GO:0006270">
    <property type="term" value="P:DNA replication initiation"/>
    <property type="evidence" value="ECO:0007669"/>
    <property type="project" value="InterPro"/>
</dbReference>
<evidence type="ECO:0000256" key="1">
    <source>
        <dbReference type="ARBA" id="ARBA00038283"/>
    </source>
</evidence>